<gene>
    <name evidence="5" type="ORF">ACFQ1S_32370</name>
</gene>
<keyword evidence="6" id="KW-1185">Reference proteome</keyword>
<dbReference type="PROSITE" id="PS51257">
    <property type="entry name" value="PROKAR_LIPOPROTEIN"/>
    <property type="match status" value="1"/>
</dbReference>
<dbReference type="EMBL" id="JBHTIS010002471">
    <property type="protein sequence ID" value="MFD1049895.1"/>
    <property type="molecule type" value="Genomic_DNA"/>
</dbReference>
<evidence type="ECO:0000256" key="4">
    <source>
        <dbReference type="SAM" id="SignalP"/>
    </source>
</evidence>
<evidence type="ECO:0000256" key="3">
    <source>
        <dbReference type="ARBA" id="ARBA00022475"/>
    </source>
</evidence>
<keyword evidence="5" id="KW-0449">Lipoprotein</keyword>
<dbReference type="InterPro" id="IPR029046">
    <property type="entry name" value="LolA/LolB/LppX"/>
</dbReference>
<comment type="subcellular location">
    <subcellularLocation>
        <location evidence="1">Cell envelope</location>
    </subcellularLocation>
</comment>
<comment type="similarity">
    <text evidence="2">Belongs to the LppX/LprAFG lipoprotein family.</text>
</comment>
<organism evidence="5 6">
    <name type="scientific">Kibdelosporangium lantanae</name>
    <dbReference type="NCBI Taxonomy" id="1497396"/>
    <lineage>
        <taxon>Bacteria</taxon>
        <taxon>Bacillati</taxon>
        <taxon>Actinomycetota</taxon>
        <taxon>Actinomycetes</taxon>
        <taxon>Pseudonocardiales</taxon>
        <taxon>Pseudonocardiaceae</taxon>
        <taxon>Kibdelosporangium</taxon>
    </lineage>
</organism>
<dbReference type="SUPFAM" id="SSF89392">
    <property type="entry name" value="Prokaryotic lipoproteins and lipoprotein localization factors"/>
    <property type="match status" value="1"/>
</dbReference>
<proteinExistence type="inferred from homology"/>
<evidence type="ECO:0000313" key="6">
    <source>
        <dbReference type="Proteomes" id="UP001597045"/>
    </source>
</evidence>
<sequence>MVKRLVVLGMLGLVAVSGCSSSNSKTDNPSAQLPDGAALLKDAAEASKPINSAHFTMAVTGQVPGLPVQQLDGDLNKAGDAKGNAKLNQFGQVFQVDFVVAEKTLYIKGVTGSWQKLGNAASVFDTSAILDPDRGIAKLLGGLQQPKTEGTEDVAGKIG</sequence>
<dbReference type="Proteomes" id="UP001597045">
    <property type="component" value="Unassembled WGS sequence"/>
</dbReference>
<dbReference type="Gene3D" id="2.50.20.20">
    <property type="match status" value="1"/>
</dbReference>
<dbReference type="Pfam" id="PF07161">
    <property type="entry name" value="LppX_LprAFG"/>
    <property type="match status" value="1"/>
</dbReference>
<keyword evidence="4" id="KW-0732">Signal</keyword>
<evidence type="ECO:0000256" key="2">
    <source>
        <dbReference type="ARBA" id="ARBA00009194"/>
    </source>
</evidence>
<dbReference type="CDD" id="cd16334">
    <property type="entry name" value="LppX-like"/>
    <property type="match status" value="1"/>
</dbReference>
<comment type="caution">
    <text evidence="5">The sequence shown here is derived from an EMBL/GenBank/DDBJ whole genome shotgun (WGS) entry which is preliminary data.</text>
</comment>
<name>A0ABW3MKC8_9PSEU</name>
<reference evidence="6" key="1">
    <citation type="journal article" date="2019" name="Int. J. Syst. Evol. Microbiol.">
        <title>The Global Catalogue of Microorganisms (GCM) 10K type strain sequencing project: providing services to taxonomists for standard genome sequencing and annotation.</title>
        <authorList>
            <consortium name="The Broad Institute Genomics Platform"/>
            <consortium name="The Broad Institute Genome Sequencing Center for Infectious Disease"/>
            <person name="Wu L."/>
            <person name="Ma J."/>
        </authorList>
    </citation>
    <scope>NUCLEOTIDE SEQUENCE [LARGE SCALE GENOMIC DNA]</scope>
    <source>
        <strain evidence="6">JCM 31486</strain>
    </source>
</reference>
<keyword evidence="3" id="KW-0472">Membrane</keyword>
<protein>
    <submittedName>
        <fullName evidence="5">LppX_LprAFG lipoprotein</fullName>
    </submittedName>
</protein>
<evidence type="ECO:0000313" key="5">
    <source>
        <dbReference type="EMBL" id="MFD1049895.1"/>
    </source>
</evidence>
<evidence type="ECO:0000256" key="1">
    <source>
        <dbReference type="ARBA" id="ARBA00004196"/>
    </source>
</evidence>
<keyword evidence="3" id="KW-1003">Cell membrane</keyword>
<feature type="non-terminal residue" evidence="5">
    <location>
        <position position="159"/>
    </location>
</feature>
<accession>A0ABW3MKC8</accession>
<feature type="signal peptide" evidence="4">
    <location>
        <begin position="1"/>
        <end position="22"/>
    </location>
</feature>
<feature type="chain" id="PRO_5045221764" evidence="4">
    <location>
        <begin position="23"/>
        <end position="159"/>
    </location>
</feature>
<dbReference type="InterPro" id="IPR009830">
    <property type="entry name" value="LppX/LprAFG"/>
</dbReference>